<keyword evidence="9" id="KW-1185">Reference proteome</keyword>
<name>A0ABV9SWX2_9BACT</name>
<protein>
    <submittedName>
        <fullName evidence="8">DoxX family protein</fullName>
    </submittedName>
</protein>
<organism evidence="8 9">
    <name type="scientific">Negadavirga shengliensis</name>
    <dbReference type="NCBI Taxonomy" id="1389218"/>
    <lineage>
        <taxon>Bacteria</taxon>
        <taxon>Pseudomonadati</taxon>
        <taxon>Bacteroidota</taxon>
        <taxon>Cytophagia</taxon>
        <taxon>Cytophagales</taxon>
        <taxon>Cyclobacteriaceae</taxon>
        <taxon>Negadavirga</taxon>
    </lineage>
</organism>
<dbReference type="Pfam" id="PF07681">
    <property type="entry name" value="DoxX"/>
    <property type="match status" value="1"/>
</dbReference>
<evidence type="ECO:0000256" key="6">
    <source>
        <dbReference type="ARBA" id="ARBA00023136"/>
    </source>
</evidence>
<evidence type="ECO:0000256" key="7">
    <source>
        <dbReference type="SAM" id="Phobius"/>
    </source>
</evidence>
<comment type="caution">
    <text evidence="8">The sequence shown here is derived from an EMBL/GenBank/DDBJ whole genome shotgun (WGS) entry which is preliminary data.</text>
</comment>
<keyword evidence="4 7" id="KW-0812">Transmembrane</keyword>
<evidence type="ECO:0000313" key="9">
    <source>
        <dbReference type="Proteomes" id="UP001595818"/>
    </source>
</evidence>
<keyword evidence="5 7" id="KW-1133">Transmembrane helix</keyword>
<dbReference type="PANTHER" id="PTHR33452">
    <property type="entry name" value="OXIDOREDUCTASE CATD-RELATED"/>
    <property type="match status" value="1"/>
</dbReference>
<dbReference type="InterPro" id="IPR032808">
    <property type="entry name" value="DoxX"/>
</dbReference>
<evidence type="ECO:0000313" key="8">
    <source>
        <dbReference type="EMBL" id="MFC4870737.1"/>
    </source>
</evidence>
<feature type="transmembrane region" description="Helical" evidence="7">
    <location>
        <begin position="7"/>
        <end position="26"/>
    </location>
</feature>
<keyword evidence="6 7" id="KW-0472">Membrane</keyword>
<evidence type="ECO:0000256" key="2">
    <source>
        <dbReference type="ARBA" id="ARBA00006679"/>
    </source>
</evidence>
<dbReference type="InterPro" id="IPR051907">
    <property type="entry name" value="DoxX-like_oxidoreductase"/>
</dbReference>
<proteinExistence type="inferred from homology"/>
<sequence>MNPSLTALRTVLGIIFITHGAARIYHASVPDFGTFLESKNIPLGMLVAWIITLGEMVGGTLLILNKYVRYCVLFHAAVILGGIVWVHLPNGWFTVGHGSGGVEYSLLILAVLAFLYQHDREVKPSLFQR</sequence>
<keyword evidence="3" id="KW-1003">Cell membrane</keyword>
<evidence type="ECO:0000256" key="1">
    <source>
        <dbReference type="ARBA" id="ARBA00004651"/>
    </source>
</evidence>
<accession>A0ABV9SWX2</accession>
<dbReference type="Proteomes" id="UP001595818">
    <property type="component" value="Unassembled WGS sequence"/>
</dbReference>
<evidence type="ECO:0000256" key="5">
    <source>
        <dbReference type="ARBA" id="ARBA00022989"/>
    </source>
</evidence>
<feature type="transmembrane region" description="Helical" evidence="7">
    <location>
        <begin position="94"/>
        <end position="116"/>
    </location>
</feature>
<comment type="subcellular location">
    <subcellularLocation>
        <location evidence="1">Cell membrane</location>
        <topology evidence="1">Multi-pass membrane protein</topology>
    </subcellularLocation>
</comment>
<dbReference type="RefSeq" id="WP_377061560.1">
    <property type="nucleotide sequence ID" value="NZ_JBHSJJ010000002.1"/>
</dbReference>
<evidence type="ECO:0000256" key="3">
    <source>
        <dbReference type="ARBA" id="ARBA00022475"/>
    </source>
</evidence>
<dbReference type="PANTHER" id="PTHR33452:SF1">
    <property type="entry name" value="INNER MEMBRANE PROTEIN YPHA-RELATED"/>
    <property type="match status" value="1"/>
</dbReference>
<gene>
    <name evidence="8" type="ORF">ACFPFU_03500</name>
</gene>
<comment type="similarity">
    <text evidence="2">Belongs to the DoxX family.</text>
</comment>
<feature type="transmembrane region" description="Helical" evidence="7">
    <location>
        <begin position="71"/>
        <end position="88"/>
    </location>
</feature>
<reference evidence="9" key="1">
    <citation type="journal article" date="2019" name="Int. J. Syst. Evol. Microbiol.">
        <title>The Global Catalogue of Microorganisms (GCM) 10K type strain sequencing project: providing services to taxonomists for standard genome sequencing and annotation.</title>
        <authorList>
            <consortium name="The Broad Institute Genomics Platform"/>
            <consortium name="The Broad Institute Genome Sequencing Center for Infectious Disease"/>
            <person name="Wu L."/>
            <person name="Ma J."/>
        </authorList>
    </citation>
    <scope>NUCLEOTIDE SEQUENCE [LARGE SCALE GENOMIC DNA]</scope>
    <source>
        <strain evidence="9">CGMCC 4.7466</strain>
    </source>
</reference>
<feature type="transmembrane region" description="Helical" evidence="7">
    <location>
        <begin position="46"/>
        <end position="64"/>
    </location>
</feature>
<evidence type="ECO:0000256" key="4">
    <source>
        <dbReference type="ARBA" id="ARBA00022692"/>
    </source>
</evidence>
<dbReference type="EMBL" id="JBHSJJ010000002">
    <property type="protein sequence ID" value="MFC4870737.1"/>
    <property type="molecule type" value="Genomic_DNA"/>
</dbReference>